<dbReference type="EMBL" id="AP019860">
    <property type="protein sequence ID" value="BBM82083.1"/>
    <property type="molecule type" value="Genomic_DNA"/>
</dbReference>
<reference evidence="2 3" key="1">
    <citation type="submission" date="2019-08" db="EMBL/GenBank/DDBJ databases">
        <title>Complete genome sequence of Candidatus Uab amorphum.</title>
        <authorList>
            <person name="Shiratori T."/>
            <person name="Suzuki S."/>
            <person name="Kakizawa Y."/>
            <person name="Ishida K."/>
        </authorList>
    </citation>
    <scope>NUCLEOTIDE SEQUENCE [LARGE SCALE GENOMIC DNA]</scope>
    <source>
        <strain evidence="2 3">SRT547</strain>
    </source>
</reference>
<dbReference type="CDD" id="cd00838">
    <property type="entry name" value="MPP_superfamily"/>
    <property type="match status" value="1"/>
</dbReference>
<dbReference type="OrthoDB" id="113290at2"/>
<evidence type="ECO:0000313" key="3">
    <source>
        <dbReference type="Proteomes" id="UP000326354"/>
    </source>
</evidence>
<gene>
    <name evidence="2" type="ORF">UABAM_00426</name>
</gene>
<evidence type="ECO:0000313" key="2">
    <source>
        <dbReference type="EMBL" id="BBM82083.1"/>
    </source>
</evidence>
<dbReference type="KEGG" id="uam:UABAM_00426"/>
<dbReference type="SUPFAM" id="SSF56300">
    <property type="entry name" value="Metallo-dependent phosphatases"/>
    <property type="match status" value="1"/>
</dbReference>
<dbReference type="Pfam" id="PF00149">
    <property type="entry name" value="Metallophos"/>
    <property type="match status" value="1"/>
</dbReference>
<dbReference type="PANTHER" id="PTHR36492:SF2">
    <property type="entry name" value="[ACYL-CARRIER-PROTEIN] PHOSPHODIESTERASE PPTH"/>
    <property type="match status" value="1"/>
</dbReference>
<dbReference type="InterPro" id="IPR029052">
    <property type="entry name" value="Metallo-depent_PP-like"/>
</dbReference>
<dbReference type="InterPro" id="IPR004843">
    <property type="entry name" value="Calcineurin-like_PHP"/>
</dbReference>
<keyword evidence="3" id="KW-1185">Reference proteome</keyword>
<protein>
    <submittedName>
        <fullName evidence="2">Metallophosphoesterase</fullName>
    </submittedName>
</protein>
<dbReference type="InterPro" id="IPR052963">
    <property type="entry name" value="Pantetheine_PDE"/>
</dbReference>
<name>A0A5S9F1H9_UABAM</name>
<dbReference type="RefSeq" id="WP_151966338.1">
    <property type="nucleotide sequence ID" value="NZ_AP019860.1"/>
</dbReference>
<sequence length="252" mass="29627">MRIFTVSDIHTNYSENQKWLLSLSKYDYTKDILIFAGDISHDISLIEEAFAAMSERFSDVFYVPGNHDFWVKRDSGTSFERFETLKQLADGYGIKRHYSEYDTFVIVPLLCWYDYSFGKMDKRLLSQWGDFFRCNFEGMKDAEVNDYFLRQNELPQTDKTIVSFSHFLPRIDVLSGLSRMVNFLSPVLGTTKLENVVRELPSRIHIYGHSHVNVYKWRDDVLYINNAFGYPRETHIAAKKLLDITYDVLRKG</sequence>
<dbReference type="PANTHER" id="PTHR36492">
    <property type="match status" value="1"/>
</dbReference>
<evidence type="ECO:0000259" key="1">
    <source>
        <dbReference type="Pfam" id="PF00149"/>
    </source>
</evidence>
<dbReference type="Gene3D" id="3.60.21.10">
    <property type="match status" value="1"/>
</dbReference>
<accession>A0A5S9F1H9</accession>
<dbReference type="AlphaFoldDB" id="A0A5S9F1H9"/>
<feature type="domain" description="Calcineurin-like phosphoesterase" evidence="1">
    <location>
        <begin position="1"/>
        <end position="212"/>
    </location>
</feature>
<proteinExistence type="predicted"/>
<organism evidence="2 3">
    <name type="scientific">Uabimicrobium amorphum</name>
    <dbReference type="NCBI Taxonomy" id="2596890"/>
    <lineage>
        <taxon>Bacteria</taxon>
        <taxon>Pseudomonadati</taxon>
        <taxon>Planctomycetota</taxon>
        <taxon>Candidatus Uabimicrobiia</taxon>
        <taxon>Candidatus Uabimicrobiales</taxon>
        <taxon>Candidatus Uabimicrobiaceae</taxon>
        <taxon>Candidatus Uabimicrobium</taxon>
    </lineage>
</organism>
<dbReference type="GO" id="GO:0016787">
    <property type="term" value="F:hydrolase activity"/>
    <property type="evidence" value="ECO:0007669"/>
    <property type="project" value="InterPro"/>
</dbReference>
<dbReference type="Proteomes" id="UP000326354">
    <property type="component" value="Chromosome"/>
</dbReference>